<sequence length="223" mass="25829">MGKSIRLGKGTLGLVICIIYLYSPSGFAQWKVYINKRYQFKISYPAFLVTKNRFSTSYFLGPGWSINKNGKNNSLQHSLFEIQLKNIRGEGIEGEKFYYKAYVRVRVSTDPFDLSHCQERVNNFISTSPPKFKIINSNRFLIFNFSDAGMSQYLKGTSYRLLKNKVCYSIEEVETGSRQENIPQYNVISHKNQALARKIIETFRHGGVQNRSKKFNLKVRFKG</sequence>
<dbReference type="KEGG" id="cbd:CBUD_1092"/>
<evidence type="ECO:0000313" key="2">
    <source>
        <dbReference type="Proteomes" id="UP000008555"/>
    </source>
</evidence>
<evidence type="ECO:0000313" key="1">
    <source>
        <dbReference type="EMBL" id="ABS77228.1"/>
    </source>
</evidence>
<gene>
    <name evidence="1" type="ordered locus">CBUD_1092</name>
</gene>
<reference evidence="1 2" key="1">
    <citation type="journal article" date="2009" name="Infect. Immun.">
        <title>Comparative genomics reveal extensive transposon-mediated genomic plasticity and diversity among potential effector proteins within the genus Coxiella.</title>
        <authorList>
            <person name="Beare P.A."/>
            <person name="Unsworth N."/>
            <person name="Andoh M."/>
            <person name="Voth D.E."/>
            <person name="Omsland A."/>
            <person name="Gilk S.D."/>
            <person name="Williams K.P."/>
            <person name="Sobral B.W."/>
            <person name="Kupko J.J.III."/>
            <person name="Porcella S.F."/>
            <person name="Samuel J.E."/>
            <person name="Heinzen R.A."/>
        </authorList>
    </citation>
    <scope>NUCLEOTIDE SEQUENCE [LARGE SCALE GENOMIC DNA]</scope>
    <source>
        <strain evidence="1 2">Dugway 5J108-111</strain>
    </source>
</reference>
<dbReference type="EMBL" id="CP000733">
    <property type="protein sequence ID" value="ABS77228.1"/>
    <property type="molecule type" value="Genomic_DNA"/>
</dbReference>
<name>A9KCG7_COXBN</name>
<accession>A9KCG7</accession>
<organism evidence="1 2">
    <name type="scientific">Coxiella burnetii (strain Dugway 5J108-111)</name>
    <dbReference type="NCBI Taxonomy" id="434922"/>
    <lineage>
        <taxon>Bacteria</taxon>
        <taxon>Pseudomonadati</taxon>
        <taxon>Pseudomonadota</taxon>
        <taxon>Gammaproteobacteria</taxon>
        <taxon>Legionellales</taxon>
        <taxon>Coxiellaceae</taxon>
        <taxon>Coxiella</taxon>
    </lineage>
</organism>
<dbReference type="Proteomes" id="UP000008555">
    <property type="component" value="Chromosome"/>
</dbReference>
<dbReference type="AlphaFoldDB" id="A9KCG7"/>
<dbReference type="RefSeq" id="WP_005768516.1">
    <property type="nucleotide sequence ID" value="NC_009727.1"/>
</dbReference>
<dbReference type="HOGENOM" id="CLU_1254206_0_0_6"/>
<protein>
    <submittedName>
        <fullName evidence="1">Hypothetical membrane associated protein</fullName>
    </submittedName>
</protein>
<proteinExistence type="predicted"/>